<evidence type="ECO:0000313" key="1">
    <source>
        <dbReference type="EMBL" id="QGZ93213.1"/>
    </source>
</evidence>
<name>A0A6I6MPZ0_9CAUL</name>
<dbReference type="Pfam" id="PF06262">
    <property type="entry name" value="Zincin_1"/>
    <property type="match status" value="1"/>
</dbReference>
<evidence type="ECO:0000313" key="2">
    <source>
        <dbReference type="Proteomes" id="UP000431269"/>
    </source>
</evidence>
<keyword evidence="2" id="KW-1185">Reference proteome</keyword>
<dbReference type="RefSeq" id="WP_158764230.1">
    <property type="nucleotide sequence ID" value="NZ_CP047045.1"/>
</dbReference>
<dbReference type="EMBL" id="CP047045">
    <property type="protein sequence ID" value="QGZ93213.1"/>
    <property type="molecule type" value="Genomic_DNA"/>
</dbReference>
<dbReference type="InterPro" id="IPR010428">
    <property type="entry name" value="Zincin_1"/>
</dbReference>
<dbReference type="SUPFAM" id="SSF55486">
    <property type="entry name" value="Metalloproteases ('zincins'), catalytic domain"/>
    <property type="match status" value="1"/>
</dbReference>
<dbReference type="InterPro" id="IPR038555">
    <property type="entry name" value="Zincin_1_sf"/>
</dbReference>
<dbReference type="KEGG" id="tsv:DSM104635_00019"/>
<dbReference type="Proteomes" id="UP000431269">
    <property type="component" value="Chromosome"/>
</dbReference>
<proteinExistence type="predicted"/>
<accession>A0A6I6MPZ0</accession>
<dbReference type="Gene3D" id="3.30.2010.20">
    <property type="match status" value="1"/>
</dbReference>
<sequence length="131" mass="14818">MSHLAPSLDDFDRLAQDAWSALPKQFRAMAGEVLIRIEDFADEQILADMEIEDPFELTGLYHGVDLTQQSIMDPAPTQPMVFLYRRAILDEWIERGDVTLAELVSHVLVHEIGHHFGLSDEAMDAILEQAD</sequence>
<gene>
    <name evidence="1" type="ORF">DSM104635_00019</name>
</gene>
<dbReference type="AlphaFoldDB" id="A0A6I6MPZ0"/>
<reference evidence="2" key="1">
    <citation type="submission" date="2019-12" db="EMBL/GenBank/DDBJ databases">
        <title>Complete genome of Terracaulis silvestris 0127_4.</title>
        <authorList>
            <person name="Vieira S."/>
            <person name="Riedel T."/>
            <person name="Sproer C."/>
            <person name="Pascual J."/>
            <person name="Boedeker C."/>
            <person name="Overmann J."/>
        </authorList>
    </citation>
    <scope>NUCLEOTIDE SEQUENCE [LARGE SCALE GENOMIC DNA]</scope>
    <source>
        <strain evidence="2">0127_4</strain>
    </source>
</reference>
<dbReference type="CDD" id="cd12952">
    <property type="entry name" value="MMP_ACEL2062"/>
    <property type="match status" value="1"/>
</dbReference>
<organism evidence="1 2">
    <name type="scientific">Terricaulis silvestris</name>
    <dbReference type="NCBI Taxonomy" id="2686094"/>
    <lineage>
        <taxon>Bacteria</taxon>
        <taxon>Pseudomonadati</taxon>
        <taxon>Pseudomonadota</taxon>
        <taxon>Alphaproteobacteria</taxon>
        <taxon>Caulobacterales</taxon>
        <taxon>Caulobacteraceae</taxon>
        <taxon>Terricaulis</taxon>
    </lineage>
</organism>
<protein>
    <submittedName>
        <fullName evidence="1">Possibl zinc metallo-peptidase</fullName>
    </submittedName>
</protein>